<name>A0A815C732_9BILA</name>
<dbReference type="Proteomes" id="UP000681722">
    <property type="component" value="Unassembled WGS sequence"/>
</dbReference>
<evidence type="ECO:0000313" key="6">
    <source>
        <dbReference type="Proteomes" id="UP000663829"/>
    </source>
</evidence>
<organism evidence="3 6">
    <name type="scientific">Didymodactylos carnosus</name>
    <dbReference type="NCBI Taxonomy" id="1234261"/>
    <lineage>
        <taxon>Eukaryota</taxon>
        <taxon>Metazoa</taxon>
        <taxon>Spiralia</taxon>
        <taxon>Gnathifera</taxon>
        <taxon>Rotifera</taxon>
        <taxon>Eurotatoria</taxon>
        <taxon>Bdelloidea</taxon>
        <taxon>Philodinida</taxon>
        <taxon>Philodinidae</taxon>
        <taxon>Didymodactylos</taxon>
    </lineage>
</organism>
<dbReference type="EMBL" id="CAJNOQ010011549">
    <property type="protein sequence ID" value="CAF1279462.1"/>
    <property type="molecule type" value="Genomic_DNA"/>
</dbReference>
<proteinExistence type="predicted"/>
<dbReference type="Proteomes" id="UP000663829">
    <property type="component" value="Unassembled WGS sequence"/>
</dbReference>
<dbReference type="InterPro" id="IPR053164">
    <property type="entry name" value="IS1016-like_transposase"/>
</dbReference>
<dbReference type="PANTHER" id="PTHR47163:SF2">
    <property type="entry name" value="SI:DKEY-17M8.2"/>
    <property type="match status" value="1"/>
</dbReference>
<dbReference type="Proteomes" id="UP000677228">
    <property type="component" value="Unassembled WGS sequence"/>
</dbReference>
<gene>
    <name evidence="3" type="ORF">GPM918_LOCUS27483</name>
    <name evidence="2" type="ORF">OVA965_LOCUS14703</name>
    <name evidence="5" type="ORF">SRO942_LOCUS27816</name>
    <name evidence="4" type="ORF">TMI583_LOCUS14707</name>
</gene>
<dbReference type="InterPro" id="IPR024445">
    <property type="entry name" value="Tnp_ISXO2-like"/>
</dbReference>
<dbReference type="OrthoDB" id="6412411at2759"/>
<evidence type="ECO:0000313" key="3">
    <source>
        <dbReference type="EMBL" id="CAF1279462.1"/>
    </source>
</evidence>
<accession>A0A815C732</accession>
<keyword evidence="6" id="KW-1185">Reference proteome</keyword>
<dbReference type="EMBL" id="CAJOBA010006452">
    <property type="protein sequence ID" value="CAF3773269.1"/>
    <property type="molecule type" value="Genomic_DNA"/>
</dbReference>
<dbReference type="EMBL" id="CAJOBC010027160">
    <property type="protein sequence ID" value="CAF4073605.1"/>
    <property type="molecule type" value="Genomic_DNA"/>
</dbReference>
<evidence type="ECO:0000259" key="1">
    <source>
        <dbReference type="SMART" id="SM01126"/>
    </source>
</evidence>
<dbReference type="AlphaFoldDB" id="A0A815C732"/>
<comment type="caution">
    <text evidence="3">The sequence shown here is derived from an EMBL/GenBank/DDBJ whole genome shotgun (WGS) entry which is preliminary data.</text>
</comment>
<dbReference type="Pfam" id="PF12762">
    <property type="entry name" value="DDE_Tnp_IS1595"/>
    <property type="match status" value="1"/>
</dbReference>
<evidence type="ECO:0000313" key="4">
    <source>
        <dbReference type="EMBL" id="CAF3773269.1"/>
    </source>
</evidence>
<evidence type="ECO:0000313" key="5">
    <source>
        <dbReference type="EMBL" id="CAF4073605.1"/>
    </source>
</evidence>
<dbReference type="PANTHER" id="PTHR47163">
    <property type="entry name" value="DDE_TNP_IS1595 DOMAIN-CONTAINING PROTEIN"/>
    <property type="match status" value="1"/>
</dbReference>
<dbReference type="EMBL" id="CAJNOK010006444">
    <property type="protein sequence ID" value="CAF1003930.1"/>
    <property type="molecule type" value="Genomic_DNA"/>
</dbReference>
<dbReference type="SMART" id="SM01126">
    <property type="entry name" value="DDE_Tnp_IS1595"/>
    <property type="match status" value="1"/>
</dbReference>
<reference evidence="3" key="1">
    <citation type="submission" date="2021-02" db="EMBL/GenBank/DDBJ databases">
        <authorList>
            <person name="Nowell W R."/>
        </authorList>
    </citation>
    <scope>NUCLEOTIDE SEQUENCE</scope>
</reference>
<dbReference type="Proteomes" id="UP000682733">
    <property type="component" value="Unassembled WGS sequence"/>
</dbReference>
<feature type="domain" description="ISXO2-like transposase" evidence="1">
    <location>
        <begin position="134"/>
        <end position="241"/>
    </location>
</feature>
<evidence type="ECO:0000313" key="2">
    <source>
        <dbReference type="EMBL" id="CAF1003930.1"/>
    </source>
</evidence>
<sequence>MLKWLLGQDDTQNPKEWKQMFQVKIREEMAPFDVRFITIALGVAETELLGHTTSDYIKNNYKEEKKENDGKKYQWRCRAKGCRLTRSIRDGTFSSASRLSIQQLLDLMFYWSQGLDSHKHLRRHCNLASEHPGVIDGAGHVVEIDESSWTKRKYNRGRVIPNQWVFGSIDRDTRECFAVAVNRRDAATLLPVIQHYVRPVTTIYNDEWGAYISLKTNVNGYEHDTVKHSLHFVDPQTAVHT</sequence>
<protein>
    <recommendedName>
        <fullName evidence="1">ISXO2-like transposase domain-containing protein</fullName>
    </recommendedName>
</protein>